<comment type="caution">
    <text evidence="1">The sequence shown here is derived from an EMBL/GenBank/DDBJ whole genome shotgun (WGS) entry which is preliminary data.</text>
</comment>
<keyword evidence="2" id="KW-1185">Reference proteome</keyword>
<dbReference type="EMBL" id="QGKV02000832">
    <property type="protein sequence ID" value="KAF3551174.1"/>
    <property type="molecule type" value="Genomic_DNA"/>
</dbReference>
<evidence type="ECO:0000313" key="2">
    <source>
        <dbReference type="Proteomes" id="UP000266723"/>
    </source>
</evidence>
<sequence length="123" mass="13881">MERTGMEYGTTPAAYTDPPMQFLEWKDKSHRSYRRSSSTTLCSTHRLNMGLLKNLFQHRLPIALSSNFFEISSGCLYGILQHIEHLSPFFNPVSFKFIARLLNSSADLLAKSTLCTATATSKT</sequence>
<protein>
    <submittedName>
        <fullName evidence="1">Uncharacterized protein</fullName>
    </submittedName>
</protein>
<dbReference type="Proteomes" id="UP000266723">
    <property type="component" value="Unassembled WGS sequence"/>
</dbReference>
<proteinExistence type="predicted"/>
<accession>A0ABQ7CHU6</accession>
<gene>
    <name evidence="1" type="ORF">DY000_02008977</name>
</gene>
<organism evidence="1 2">
    <name type="scientific">Brassica cretica</name>
    <name type="common">Mustard</name>
    <dbReference type="NCBI Taxonomy" id="69181"/>
    <lineage>
        <taxon>Eukaryota</taxon>
        <taxon>Viridiplantae</taxon>
        <taxon>Streptophyta</taxon>
        <taxon>Embryophyta</taxon>
        <taxon>Tracheophyta</taxon>
        <taxon>Spermatophyta</taxon>
        <taxon>Magnoliopsida</taxon>
        <taxon>eudicotyledons</taxon>
        <taxon>Gunneridae</taxon>
        <taxon>Pentapetalae</taxon>
        <taxon>rosids</taxon>
        <taxon>malvids</taxon>
        <taxon>Brassicales</taxon>
        <taxon>Brassicaceae</taxon>
        <taxon>Brassiceae</taxon>
        <taxon>Brassica</taxon>
    </lineage>
</organism>
<name>A0ABQ7CHU6_BRACR</name>
<evidence type="ECO:0000313" key="1">
    <source>
        <dbReference type="EMBL" id="KAF3551174.1"/>
    </source>
</evidence>
<reference evidence="1 2" key="1">
    <citation type="journal article" date="2020" name="BMC Genomics">
        <title>Intraspecific diversification of the crop wild relative Brassica cretica Lam. using demographic model selection.</title>
        <authorList>
            <person name="Kioukis A."/>
            <person name="Michalopoulou V.A."/>
            <person name="Briers L."/>
            <person name="Pirintsos S."/>
            <person name="Studholme D.J."/>
            <person name="Pavlidis P."/>
            <person name="Sarris P.F."/>
        </authorList>
    </citation>
    <scope>NUCLEOTIDE SEQUENCE [LARGE SCALE GENOMIC DNA]</scope>
    <source>
        <strain evidence="2">cv. PFS-1207/04</strain>
    </source>
</reference>